<keyword evidence="1" id="KW-0812">Transmembrane</keyword>
<proteinExistence type="predicted"/>
<feature type="domain" description="Tyrosine-protein kinase ephrin type A/B receptor-like" evidence="2">
    <location>
        <begin position="77"/>
        <end position="124"/>
    </location>
</feature>
<evidence type="ECO:0000259" key="2">
    <source>
        <dbReference type="Pfam" id="PF07699"/>
    </source>
</evidence>
<dbReference type="PANTHER" id="PTHR24046:SF5">
    <property type="entry name" value="EGF-LIKE DOMAIN-CONTAINING PROTEIN"/>
    <property type="match status" value="1"/>
</dbReference>
<protein>
    <submittedName>
        <fullName evidence="4">Uncharacterized protein LOC100368322</fullName>
    </submittedName>
</protein>
<dbReference type="SMART" id="SM01411">
    <property type="entry name" value="Ephrin_rec_like"/>
    <property type="match status" value="2"/>
</dbReference>
<reference evidence="4" key="1">
    <citation type="submission" date="2025-08" db="UniProtKB">
        <authorList>
            <consortium name="RefSeq"/>
        </authorList>
    </citation>
    <scope>IDENTIFICATION</scope>
    <source>
        <tissue evidence="4">Testes</tissue>
    </source>
</reference>
<dbReference type="Proteomes" id="UP000694865">
    <property type="component" value="Unplaced"/>
</dbReference>
<organism evidence="3 4">
    <name type="scientific">Saccoglossus kowalevskii</name>
    <name type="common">Acorn worm</name>
    <dbReference type="NCBI Taxonomy" id="10224"/>
    <lineage>
        <taxon>Eukaryota</taxon>
        <taxon>Metazoa</taxon>
        <taxon>Hemichordata</taxon>
        <taxon>Enteropneusta</taxon>
        <taxon>Harrimaniidae</taxon>
        <taxon>Saccoglossus</taxon>
    </lineage>
</organism>
<feature type="non-terminal residue" evidence="4">
    <location>
        <position position="1"/>
    </location>
</feature>
<dbReference type="Pfam" id="PF07699">
    <property type="entry name" value="Ephrin_rec_like"/>
    <property type="match status" value="2"/>
</dbReference>
<dbReference type="InterPro" id="IPR052071">
    <property type="entry name" value="SCUB_EGF-like_domain"/>
</dbReference>
<dbReference type="InterPro" id="IPR009030">
    <property type="entry name" value="Growth_fac_rcpt_cys_sf"/>
</dbReference>
<dbReference type="SUPFAM" id="SSF57184">
    <property type="entry name" value="Growth factor receptor domain"/>
    <property type="match status" value="1"/>
</dbReference>
<keyword evidence="1" id="KW-1133">Transmembrane helix</keyword>
<evidence type="ECO:0000313" key="4">
    <source>
        <dbReference type="RefSeq" id="XP_002732959.1"/>
    </source>
</evidence>
<gene>
    <name evidence="4" type="primary">LOC100368322</name>
</gene>
<keyword evidence="1" id="KW-0472">Membrane</keyword>
<feature type="domain" description="Tyrosine-protein kinase ephrin type A/B receptor-like" evidence="2">
    <location>
        <begin position="131"/>
        <end position="179"/>
    </location>
</feature>
<keyword evidence="3" id="KW-1185">Reference proteome</keyword>
<accession>A0ABM0GM44</accession>
<dbReference type="PANTHER" id="PTHR24046">
    <property type="entry name" value="SIGNAL PEPTIDE, CUB AND EGF-LIKE DOMAIN-CONTAINING"/>
    <property type="match status" value="1"/>
</dbReference>
<evidence type="ECO:0000313" key="3">
    <source>
        <dbReference type="Proteomes" id="UP000694865"/>
    </source>
</evidence>
<evidence type="ECO:0000256" key="1">
    <source>
        <dbReference type="SAM" id="Phobius"/>
    </source>
</evidence>
<feature type="transmembrane region" description="Helical" evidence="1">
    <location>
        <begin position="193"/>
        <end position="217"/>
    </location>
</feature>
<dbReference type="RefSeq" id="XP_002732959.1">
    <property type="nucleotide sequence ID" value="XM_002732913.1"/>
</dbReference>
<sequence length="520" mass="57951">NGTLPTNSSGLQDETNVLAEDLQESLDDLITSGLDLEVDGYTYSLDIGGVIVSDVILVCMDGEVPATNGECAVCPSGTFTNEDQSACLLCGQDTYQEKTGQFGCLECPEGTVTFGQGGDNITMCLELCDAGYQSYHGVEPCDPCPLGFYKQSDMNPWCKACSEDYPNTKLVGSTSDAACLKSDHTMDDIGMNLLYATIAIGVCGVVIIILSVTYWQYRKRIMKRKERNPTLENEHILERVFEMKVDQIANCHSPVRRPLNGVMDSHYNDSISSIHDIPTSSPRYMPRQVRFRDAPSIISSSHSETHFKPIHSAIGEEVEEELSSYQSEDRNSMSSYQNDVSSEMLVLSPSSLQDTYFDSDRHIHDSIRYSATNVPVQNQNTLPEIPPPMQQIGLGQQLQSSDPSAHISSLKMVLSKIISESSSQSQSQPASYPPVDYHDHRYYDRVLANPIREPDLDIIQTRDNTTSNWTSNFQLRRTPTPENTLITSPEQQEYQFGRQLLNDLSHSYADCDNNENTIHL</sequence>
<name>A0ABM0GM44_SACKO</name>
<dbReference type="GeneID" id="100368322"/>
<dbReference type="InterPro" id="IPR011641">
    <property type="entry name" value="Tyr-kin_ephrin_A/B_rcpt-like"/>
</dbReference>
<dbReference type="Gene3D" id="2.10.50.10">
    <property type="entry name" value="Tumor Necrosis Factor Receptor, subunit A, domain 2"/>
    <property type="match status" value="1"/>
</dbReference>